<evidence type="ECO:0008006" key="5">
    <source>
        <dbReference type="Google" id="ProtNLM"/>
    </source>
</evidence>
<feature type="compositionally biased region" description="Acidic residues" evidence="1">
    <location>
        <begin position="439"/>
        <end position="452"/>
    </location>
</feature>
<feature type="transmembrane region" description="Helical" evidence="2">
    <location>
        <begin position="20"/>
        <end position="46"/>
    </location>
</feature>
<keyword evidence="2" id="KW-0812">Transmembrane</keyword>
<dbReference type="PROSITE" id="PS51257">
    <property type="entry name" value="PROKAR_LIPOPROTEIN"/>
    <property type="match status" value="1"/>
</dbReference>
<name>A0ABN8VKH2_SACEU</name>
<keyword evidence="2" id="KW-1133">Transmembrane helix</keyword>
<evidence type="ECO:0000256" key="2">
    <source>
        <dbReference type="SAM" id="Phobius"/>
    </source>
</evidence>
<keyword evidence="4" id="KW-1185">Reference proteome</keyword>
<dbReference type="EMBL" id="OX291506">
    <property type="protein sequence ID" value="CAI1764400.1"/>
    <property type="molecule type" value="Genomic_DNA"/>
</dbReference>
<feature type="region of interest" description="Disordered" evidence="1">
    <location>
        <begin position="406"/>
        <end position="459"/>
    </location>
</feature>
<dbReference type="Proteomes" id="UP001152964">
    <property type="component" value="Chromosome 16"/>
</dbReference>
<accession>A0ABN8VKH2</accession>
<feature type="compositionally biased region" description="Low complexity" evidence="1">
    <location>
        <begin position="371"/>
        <end position="384"/>
    </location>
</feature>
<sequence length="530" mass="58519">MHARQALGFAYKQRFRHLIYGLFFTSVSCWGYHYVCLLFCGFRFAISHYIDQTQFKESASLVRIVHQVQVYIQRTRGQKVRMAVSERLRTAGESTSVARASYPTGDVEADTKSGSSCSIRSPVDGSLTGQEAELEPSPGEGEEEEKEEELVADHADGEAVATRKRKFQPLKNPKKSLKRSKVPAPLNLSESNNSTHATNSREGSLASSNSAYFPPISNQSIKSAPAKVTQHSKFQPRVQYMGKASSRQSIQVNNNTGANYGKAPMPSAGMMTAMNPYMPMNRYIMSPYYNPYGLPPPHMANKPMMTPYGSYPYPMAPRTSVPFGMQASSARPYEENEYGATGYRNKRVNDFSDSPLSGTASAGKPRRSEEGSGNSSVGSSANASPTRQRTDLGPADVIHAEEYHFERDPLLSANSKATSASTSMSRGRGSSSPRTREAEPDEDDEEGTDLAIEDGAVPTPTFTTFQRSLQQQQSPTLLQGEIRLSSHIFAFEFPVSSSNVDKRMFMSICNKVWNESKELAKKPSHHRKSK</sequence>
<feature type="compositionally biased region" description="Basic residues" evidence="1">
    <location>
        <begin position="162"/>
        <end position="181"/>
    </location>
</feature>
<evidence type="ECO:0000313" key="4">
    <source>
        <dbReference type="Proteomes" id="UP001152964"/>
    </source>
</evidence>
<feature type="region of interest" description="Disordered" evidence="1">
    <location>
        <begin position="337"/>
        <end position="391"/>
    </location>
</feature>
<gene>
    <name evidence="3" type="primary">U6500P02340</name>
    <name evidence="3" type="ORF">SEUBUCD650_0P02340</name>
</gene>
<feature type="compositionally biased region" description="Polar residues" evidence="1">
    <location>
        <begin position="188"/>
        <end position="211"/>
    </location>
</feature>
<evidence type="ECO:0000256" key="1">
    <source>
        <dbReference type="SAM" id="MobiDB-lite"/>
    </source>
</evidence>
<feature type="compositionally biased region" description="Polar residues" evidence="1">
    <location>
        <begin position="351"/>
        <end position="360"/>
    </location>
</feature>
<organism evidence="3 4">
    <name type="scientific">Saccharomyces eubayanus</name>
    <name type="common">Yeast</name>
    <dbReference type="NCBI Taxonomy" id="1080349"/>
    <lineage>
        <taxon>Eukaryota</taxon>
        <taxon>Fungi</taxon>
        <taxon>Dikarya</taxon>
        <taxon>Ascomycota</taxon>
        <taxon>Saccharomycotina</taxon>
        <taxon>Saccharomycetes</taxon>
        <taxon>Saccharomycetales</taxon>
        <taxon>Saccharomycetaceae</taxon>
        <taxon>Saccharomyces</taxon>
    </lineage>
</organism>
<reference evidence="3" key="1">
    <citation type="submission" date="2022-08" db="EMBL/GenBank/DDBJ databases">
        <authorList>
            <person name="Byrne P K."/>
        </authorList>
    </citation>
    <scope>NUCLEOTIDE SEQUENCE</scope>
    <source>
        <strain evidence="3">UCD650</strain>
    </source>
</reference>
<feature type="compositionally biased region" description="Low complexity" evidence="1">
    <location>
        <begin position="412"/>
        <end position="432"/>
    </location>
</feature>
<evidence type="ECO:0000313" key="3">
    <source>
        <dbReference type="EMBL" id="CAI1764400.1"/>
    </source>
</evidence>
<feature type="region of interest" description="Disordered" evidence="1">
    <location>
        <begin position="94"/>
        <end position="211"/>
    </location>
</feature>
<proteinExistence type="predicted"/>
<protein>
    <recommendedName>
        <fullName evidence="5">DIG1-like protein</fullName>
    </recommendedName>
</protein>
<keyword evidence="2" id="KW-0472">Membrane</keyword>